<gene>
    <name evidence="1" type="ORF">J3359_00315</name>
</gene>
<dbReference type="Proteomes" id="UP000663920">
    <property type="component" value="Chromosome"/>
</dbReference>
<dbReference type="CDD" id="cd02947">
    <property type="entry name" value="TRX_family"/>
    <property type="match status" value="1"/>
</dbReference>
<dbReference type="EMBL" id="CP071869">
    <property type="protein sequence ID" value="QTE22760.1"/>
    <property type="molecule type" value="Genomic_DNA"/>
</dbReference>
<dbReference type="AlphaFoldDB" id="A0A975CQB5"/>
<proteinExistence type="predicted"/>
<keyword evidence="2" id="KW-1185">Reference proteome</keyword>
<reference evidence="1 2" key="1">
    <citation type="submission" date="2021-03" db="EMBL/GenBank/DDBJ databases">
        <title>Complete genome of Polaribacter_sp.SM13.</title>
        <authorList>
            <person name="Jeong S.W."/>
            <person name="Bae J.W."/>
        </authorList>
    </citation>
    <scope>NUCLEOTIDE SEQUENCE [LARGE SCALE GENOMIC DNA]</scope>
    <source>
        <strain evidence="1 2">SM13</strain>
    </source>
</reference>
<dbReference type="SUPFAM" id="SSF52833">
    <property type="entry name" value="Thioredoxin-like"/>
    <property type="match status" value="1"/>
</dbReference>
<dbReference type="Gene3D" id="3.40.30.10">
    <property type="entry name" value="Glutaredoxin"/>
    <property type="match status" value="1"/>
</dbReference>
<dbReference type="InterPro" id="IPR036249">
    <property type="entry name" value="Thioredoxin-like_sf"/>
</dbReference>
<accession>A0A975CQB5</accession>
<dbReference type="RefSeq" id="WP_208078701.1">
    <property type="nucleotide sequence ID" value="NZ_CP071869.1"/>
</dbReference>
<evidence type="ECO:0000313" key="2">
    <source>
        <dbReference type="Proteomes" id="UP000663920"/>
    </source>
</evidence>
<dbReference type="KEGG" id="pcea:J3359_00315"/>
<sequence>MKNLILTLVFAISFSVQSQEKINWITNIEEGLKLGKEQNKIVFIYFGAKKCVPCRSVEKYEYSNPEFIKYSKDLIMVKIFDDLDKEKVDWQSYIQKSRKTYKIKINPRFILIKNGEEIASFFTYVRKPGDLLTKFKTYISE</sequence>
<evidence type="ECO:0000313" key="1">
    <source>
        <dbReference type="EMBL" id="QTE22760.1"/>
    </source>
</evidence>
<dbReference type="Pfam" id="PF13899">
    <property type="entry name" value="Thioredoxin_7"/>
    <property type="match status" value="1"/>
</dbReference>
<organism evidence="1 2">
    <name type="scientific">Polaribacter cellanae</name>
    <dbReference type="NCBI Taxonomy" id="2818493"/>
    <lineage>
        <taxon>Bacteria</taxon>
        <taxon>Pseudomonadati</taxon>
        <taxon>Bacteroidota</taxon>
        <taxon>Flavobacteriia</taxon>
        <taxon>Flavobacteriales</taxon>
        <taxon>Flavobacteriaceae</taxon>
    </lineage>
</organism>
<protein>
    <submittedName>
        <fullName evidence="1">Thioredoxin family protein</fullName>
    </submittedName>
</protein>
<name>A0A975CQB5_9FLAO</name>